<feature type="region of interest" description="Disordered" evidence="1">
    <location>
        <begin position="343"/>
        <end position="376"/>
    </location>
</feature>
<dbReference type="RefSeq" id="XP_030645616.1">
    <property type="nucleotide sequence ID" value="XM_030789756.1"/>
</dbReference>
<feature type="compositionally biased region" description="Basic and acidic residues" evidence="1">
    <location>
        <begin position="1066"/>
        <end position="1081"/>
    </location>
</feature>
<feature type="region of interest" description="Disordered" evidence="1">
    <location>
        <begin position="274"/>
        <end position="308"/>
    </location>
</feature>
<reference evidence="4" key="1">
    <citation type="submission" date="2025-08" db="UniProtKB">
        <authorList>
            <consortium name="RefSeq"/>
        </authorList>
    </citation>
    <scope>IDENTIFICATION</scope>
</reference>
<evidence type="ECO:0000313" key="3">
    <source>
        <dbReference type="Proteomes" id="UP000504632"/>
    </source>
</evidence>
<dbReference type="InterPro" id="IPR003959">
    <property type="entry name" value="ATPase_AAA_core"/>
</dbReference>
<feature type="compositionally biased region" description="Polar residues" evidence="1">
    <location>
        <begin position="996"/>
        <end position="1006"/>
    </location>
</feature>
<feature type="compositionally biased region" description="Basic and acidic residues" evidence="1">
    <location>
        <begin position="551"/>
        <end position="562"/>
    </location>
</feature>
<accession>A0A6J2WQ74</accession>
<feature type="compositionally biased region" description="Low complexity" evidence="1">
    <location>
        <begin position="1573"/>
        <end position="1582"/>
    </location>
</feature>
<feature type="compositionally biased region" description="Polar residues" evidence="1">
    <location>
        <begin position="537"/>
        <end position="550"/>
    </location>
</feature>
<dbReference type="Proteomes" id="UP000504632">
    <property type="component" value="Chromosome 13"/>
</dbReference>
<feature type="compositionally biased region" description="Basic residues" evidence="1">
    <location>
        <begin position="470"/>
        <end position="481"/>
    </location>
</feature>
<feature type="compositionally biased region" description="Basic and acidic residues" evidence="1">
    <location>
        <begin position="89"/>
        <end position="106"/>
    </location>
</feature>
<feature type="region of interest" description="Disordered" evidence="1">
    <location>
        <begin position="609"/>
        <end position="669"/>
    </location>
</feature>
<feature type="compositionally biased region" description="Basic and acidic residues" evidence="1">
    <location>
        <begin position="1253"/>
        <end position="1263"/>
    </location>
</feature>
<feature type="compositionally biased region" description="Basic and acidic residues" evidence="1">
    <location>
        <begin position="524"/>
        <end position="535"/>
    </location>
</feature>
<dbReference type="Gene3D" id="1.10.8.60">
    <property type="match status" value="1"/>
</dbReference>
<feature type="region of interest" description="Disordered" evidence="1">
    <location>
        <begin position="391"/>
        <end position="581"/>
    </location>
</feature>
<dbReference type="Gene3D" id="3.40.50.300">
    <property type="entry name" value="P-loop containing nucleotide triphosphate hydrolases"/>
    <property type="match status" value="2"/>
</dbReference>
<evidence type="ECO:0000259" key="2">
    <source>
        <dbReference type="SMART" id="SM00382"/>
    </source>
</evidence>
<feature type="compositionally biased region" description="Low complexity" evidence="1">
    <location>
        <begin position="908"/>
        <end position="917"/>
    </location>
</feature>
<feature type="region of interest" description="Disordered" evidence="1">
    <location>
        <begin position="685"/>
        <end position="710"/>
    </location>
</feature>
<feature type="compositionally biased region" description="Basic and acidic residues" evidence="1">
    <location>
        <begin position="163"/>
        <end position="179"/>
    </location>
</feature>
<dbReference type="InParanoid" id="A0A6J2WQ74"/>
<dbReference type="PANTHER" id="PTHR23389:SF21">
    <property type="entry name" value="ATPASE FAMILY AAA DOMAIN-CONTAINING PROTEIN 5"/>
    <property type="match status" value="1"/>
</dbReference>
<gene>
    <name evidence="4" type="primary">atad5a</name>
</gene>
<sequence>MAGVVAMASVMEDFEVQPCKKPRKEDDLPAVKTITNYFMPVPKAVEKSFSPTRSNNIMDYFRKTPPAPEKNGSPQSSKENCLVQSDTPNRLEKSVRNRRTQRQERGRKSKGSCRRLEGGDAAEITDDVIVIENSDEAKTVGSSTTLGSDTAALLAEISGDMCMDNRETTTETSSDDGKVKNRLLSRQQQNKVDTSPQCSTASEEKPRKEKSAVKKGRKGKGSQQEPGTSIPEDQPSEQSLCNASLEVNVDETSQLNSSTVTVSFEDFLLSQSQEEAGAVTPEPAGCTDADTFNAAGPGEDGRGVDPPALQVSPRTLTIQAEVHPISPGRESAGMVDLRVASIFTRNRKDRKTAERKPASCTQPQASPDLVLDPKRKSNVVLQETDLELDVVESSSAPKCSQAERMQFMNAFKQPSLDGSKGKASKSQGRQKQAPEKTAETGENEPGCQGAQIKNNPTSSSEQEGEQKNTTGKRRKTVRKSSRKAEESVSEEVQDPASETENLAPSKEADTVCGSADGLSSPSGRELRRSTRELSRRQALSTPETNTSSPKTDVEEKLKESAGAKDVPVLLSTPKTHRSKKGMYSAEILSPLDVKGSPIRMKFTRVFPTSATKSGDYEISSPLPTQGSYASKKRKQAKKLVEKAKAIQNSKQSAAEERTPLRRSLRRQDSVRKIYCEDEDSVVFLEEAQSNTPQSPSALDKGKSPKPLRSLNEVLGKNTPLQKAAKNPAASKVAPLFGEKKGQRPSTVISIFDDNSREGSENSQDDEQFRAKRDFLKSGLPESFKKQIAKTAASREAYSASCASFQTVVHVLQPPADCSLWSLAWPGSSRLSTLKESWHLPSTPLPHVKPLAVANTVPAQRRLRERVSGWREDFSEPVRQSLLEEINTSNPSFPVCRIFPQLMKRRAEQTAQAAAPETGCVSGPPRQPAEPEPVGGKRKRVDEGEGRQKVAKKQRSGQSEDDVITIADSPPAQETPDSEPPKRGRRSRSLRHKEQAKLSQAAVTSSKDPPIVLDSPASGNDDTEDGAKEDVLWTEKYQPQRSGDVVGNTASVRKLHSWLKEWKLRADREERKKQQEKRREGDANDSWHPGDSDEGAEEGEDLLCNTLLITGPTGVGKTAAVYACAQELGFKVFEVNSASQRSGRQILSQLKEATQSHQVDIQGVNAHKPTYFNSYNYTSSSAPRPGTSPRKVNSPRRVVSSPRKAPHSPRGATSRRGGLAPTSLASFFKMGGKPTAKDAGSQEKKAQTNCPKKSAKETSTKSKGPDALPSGSRGGAEEQSKKTATSLILFEEVDVVFDDDSGFLAAIKTFMTTTKRPVILTTSDPTFGATFDGSFEEIQFKTPSVMNIASYLRLICLAENVRTDGRDVSSLVSWNRCDIRKSLLHLQFWACSGGAQLCSHRPASPASCTDPQTRPESECGVEDSSVHQTDRCSAGEPVLPVSLPICDTGVTESWLGFLNIQPKGGVQHLFKSDSTDELDSIRCGEMLAETRRRGVDLFYSNMESLLPLPTRPLPPSVLRSQSAPKPIPEPSEQCLGAPHLAEPSDDASPVKVSSGMKRKRRLCLDKEDLFQSDSDSGDGFLSLPKPGGLPALGADAQPEGEPRAVDTPPPASQPAPGRRSRGVLSAAEKKRSEPVSRCLSSMAEFLDQMSFLDSSLQYRLQQTEGACRPHDMGRTGAEVKSGMTDDVRLDCDVHRGRVSAEEIHTVLETLSFRRCRAGVSEAWSHVQELEEEQVRQEAVEEVTLPVADHRQGFSLTEDTLCEPRLLESRGELTGSVLNSRAFGTLGNRAALVLDYLPCLRTICRAERQKEQGKTKRRFLHYLDGIHLALPRGTTQLLASDFP</sequence>
<dbReference type="SUPFAM" id="SSF52540">
    <property type="entry name" value="P-loop containing nucleoside triphosphate hydrolases"/>
    <property type="match status" value="1"/>
</dbReference>
<dbReference type="FunCoup" id="A0A6J2WQ74">
    <property type="interactions" value="1525"/>
</dbReference>
<feature type="compositionally biased region" description="Polar residues" evidence="1">
    <location>
        <begin position="451"/>
        <end position="461"/>
    </location>
</feature>
<dbReference type="Pfam" id="PF00004">
    <property type="entry name" value="AAA"/>
    <property type="match status" value="1"/>
</dbReference>
<dbReference type="GO" id="GO:0061860">
    <property type="term" value="F:DNA clamp unloader activity"/>
    <property type="evidence" value="ECO:0007669"/>
    <property type="project" value="TreeGrafter"/>
</dbReference>
<feature type="compositionally biased region" description="Polar residues" evidence="1">
    <location>
        <begin position="72"/>
        <end position="88"/>
    </location>
</feature>
<organism evidence="3 4">
    <name type="scientific">Chanos chanos</name>
    <name type="common">Milkfish</name>
    <name type="synonym">Mugil chanos</name>
    <dbReference type="NCBI Taxonomy" id="29144"/>
    <lineage>
        <taxon>Eukaryota</taxon>
        <taxon>Metazoa</taxon>
        <taxon>Chordata</taxon>
        <taxon>Craniata</taxon>
        <taxon>Vertebrata</taxon>
        <taxon>Euteleostomi</taxon>
        <taxon>Actinopterygii</taxon>
        <taxon>Neopterygii</taxon>
        <taxon>Teleostei</taxon>
        <taxon>Ostariophysi</taxon>
        <taxon>Gonorynchiformes</taxon>
        <taxon>Chanidae</taxon>
        <taxon>Chanos</taxon>
    </lineage>
</organism>
<proteinExistence type="predicted"/>
<dbReference type="SMART" id="SM00382">
    <property type="entry name" value="AAA"/>
    <property type="match status" value="1"/>
</dbReference>
<dbReference type="InterPro" id="IPR027417">
    <property type="entry name" value="P-loop_NTPase"/>
</dbReference>
<feature type="compositionally biased region" description="Polar residues" evidence="1">
    <location>
        <begin position="687"/>
        <end position="696"/>
    </location>
</feature>
<feature type="region of interest" description="Disordered" evidence="1">
    <location>
        <begin position="44"/>
        <end position="119"/>
    </location>
</feature>
<feature type="region of interest" description="Disordered" evidence="1">
    <location>
        <begin position="1066"/>
        <end position="1097"/>
    </location>
</feature>
<feature type="compositionally biased region" description="Basic and acidic residues" evidence="1">
    <location>
        <begin position="202"/>
        <end position="212"/>
    </location>
</feature>
<feature type="region of interest" description="Disordered" evidence="1">
    <location>
        <begin position="162"/>
        <end position="241"/>
    </location>
</feature>
<feature type="region of interest" description="Disordered" evidence="1">
    <location>
        <begin position="906"/>
        <end position="1048"/>
    </location>
</feature>
<dbReference type="GO" id="GO:0005634">
    <property type="term" value="C:nucleus"/>
    <property type="evidence" value="ECO:0007669"/>
    <property type="project" value="TreeGrafter"/>
</dbReference>
<feature type="region of interest" description="Disordered" evidence="1">
    <location>
        <begin position="735"/>
        <end position="767"/>
    </location>
</feature>
<keyword evidence="3" id="KW-1185">Reference proteome</keyword>
<feature type="region of interest" description="Disordered" evidence="1">
    <location>
        <begin position="1508"/>
        <end position="1556"/>
    </location>
</feature>
<dbReference type="OrthoDB" id="9996895at2759"/>
<feature type="region of interest" description="Disordered" evidence="1">
    <location>
        <begin position="1174"/>
        <end position="1278"/>
    </location>
</feature>
<dbReference type="PANTHER" id="PTHR23389">
    <property type="entry name" value="CHROMOSOME TRANSMISSION FIDELITY FACTOR 18"/>
    <property type="match status" value="1"/>
</dbReference>
<feature type="compositionally biased region" description="Basic and acidic residues" evidence="1">
    <location>
        <begin position="653"/>
        <end position="669"/>
    </location>
</feature>
<dbReference type="GO" id="GO:0003677">
    <property type="term" value="F:DNA binding"/>
    <property type="evidence" value="ECO:0007669"/>
    <property type="project" value="TreeGrafter"/>
</dbReference>
<feature type="domain" description="AAA+ ATPase" evidence="2">
    <location>
        <begin position="1102"/>
        <end position="1343"/>
    </location>
</feature>
<dbReference type="GeneID" id="115826079"/>
<evidence type="ECO:0000256" key="1">
    <source>
        <dbReference type="SAM" id="MobiDB-lite"/>
    </source>
</evidence>
<feature type="compositionally biased region" description="Polar residues" evidence="1">
    <location>
        <begin position="184"/>
        <end position="201"/>
    </location>
</feature>
<feature type="region of interest" description="Disordered" evidence="1">
    <location>
        <begin position="1573"/>
        <end position="1632"/>
    </location>
</feature>
<name>A0A6J2WQ74_CHACN</name>
<dbReference type="GO" id="GO:0016887">
    <property type="term" value="F:ATP hydrolysis activity"/>
    <property type="evidence" value="ECO:0007669"/>
    <property type="project" value="InterPro"/>
</dbReference>
<evidence type="ECO:0000313" key="4">
    <source>
        <dbReference type="RefSeq" id="XP_030645616.1"/>
    </source>
</evidence>
<dbReference type="InterPro" id="IPR003593">
    <property type="entry name" value="AAA+_ATPase"/>
</dbReference>
<dbReference type="CTD" id="560591"/>
<dbReference type="GO" id="GO:0005524">
    <property type="term" value="F:ATP binding"/>
    <property type="evidence" value="ECO:0007669"/>
    <property type="project" value="InterPro"/>
</dbReference>
<protein>
    <submittedName>
        <fullName evidence="4">ATPase family AAA domain-containing protein 5</fullName>
    </submittedName>
</protein>